<feature type="region of interest" description="Disordered" evidence="4">
    <location>
        <begin position="178"/>
        <end position="199"/>
    </location>
</feature>
<feature type="region of interest" description="Disordered" evidence="4">
    <location>
        <begin position="253"/>
        <end position="273"/>
    </location>
</feature>
<dbReference type="InterPro" id="IPR037655">
    <property type="entry name" value="POU2AF2"/>
</dbReference>
<accession>A0A4W5QDS5</accession>
<evidence type="ECO:0000259" key="5">
    <source>
        <dbReference type="PROSITE" id="PS52003"/>
    </source>
</evidence>
<dbReference type="GO" id="GO:0070974">
    <property type="term" value="F:POU domain binding"/>
    <property type="evidence" value="ECO:0007669"/>
    <property type="project" value="InterPro"/>
</dbReference>
<dbReference type="Ensembl" id="ENSHHUT00000074510.1">
    <property type="protein sequence ID" value="ENSHHUP00000072120.1"/>
    <property type="gene ID" value="ENSHHUG00000042345.1"/>
</dbReference>
<evidence type="ECO:0000313" key="6">
    <source>
        <dbReference type="Ensembl" id="ENSHHUP00000072120.1"/>
    </source>
</evidence>
<dbReference type="GO" id="GO:0003713">
    <property type="term" value="F:transcription coactivator activity"/>
    <property type="evidence" value="ECO:0007669"/>
    <property type="project" value="TreeGrafter"/>
</dbReference>
<evidence type="ECO:0000313" key="7">
    <source>
        <dbReference type="Proteomes" id="UP000314982"/>
    </source>
</evidence>
<keyword evidence="7" id="KW-1185">Reference proteome</keyword>
<feature type="compositionally biased region" description="Basic and acidic residues" evidence="4">
    <location>
        <begin position="261"/>
        <end position="271"/>
    </location>
</feature>
<feature type="domain" description="OCA" evidence="5">
    <location>
        <begin position="11"/>
        <end position="33"/>
    </location>
</feature>
<evidence type="ECO:0000256" key="3">
    <source>
        <dbReference type="ARBA" id="ARBA00023163"/>
    </source>
</evidence>
<dbReference type="Proteomes" id="UP000314982">
    <property type="component" value="Unassembled WGS sequence"/>
</dbReference>
<sequence>MFASKGPEYSKRAYQGVRVKHTVKDLLAEKRQRQTNGPRYSGGTSSQSSFVQMPGSHMIPGYYSMRRPFISDSDFSPKHFSADVYTSSLGGKPLGCDSSAMSGYSSFRDSYYQETFGDYRSAAFTTGGSSIFPSSALSSLLPPFSGESPHFLLRDSWEQSVADPVTQGEGLCADSLTSVPVSLPSPDPPGSPSQYRCSTRSSSMASAQPYALHPLEEVHYHTSYPAASTFTCPSYMTVSNDLASKAPLANENSDSTLATHSDTHSWVKEDGGSSWSPYEIRRTY</sequence>
<dbReference type="Pfam" id="PF17721">
    <property type="entry name" value="POU2AF2"/>
    <property type="match status" value="1"/>
</dbReference>
<evidence type="ECO:0000256" key="2">
    <source>
        <dbReference type="ARBA" id="ARBA00023159"/>
    </source>
</evidence>
<keyword evidence="3" id="KW-0804">Transcription</keyword>
<dbReference type="GO" id="GO:0043565">
    <property type="term" value="F:sequence-specific DNA binding"/>
    <property type="evidence" value="ECO:0007669"/>
    <property type="project" value="TreeGrafter"/>
</dbReference>
<feature type="region of interest" description="Disordered" evidence="4">
    <location>
        <begin position="25"/>
        <end position="52"/>
    </location>
</feature>
<dbReference type="GeneTree" id="ENSGT00940000167856"/>
<name>A0A4W5QDS5_9TELE</name>
<feature type="compositionally biased region" description="Polar residues" evidence="4">
    <location>
        <begin position="34"/>
        <end position="51"/>
    </location>
</feature>
<dbReference type="PANTHER" id="PTHR28376:SF1">
    <property type="entry name" value="POU DOMAIN CLASS 2-ASSOCIATING FACTOR 2"/>
    <property type="match status" value="1"/>
</dbReference>
<evidence type="ECO:0000256" key="4">
    <source>
        <dbReference type="SAM" id="MobiDB-lite"/>
    </source>
</evidence>
<keyword evidence="1" id="KW-0805">Transcription regulation</keyword>
<proteinExistence type="predicted"/>
<reference evidence="7" key="1">
    <citation type="submission" date="2018-06" db="EMBL/GenBank/DDBJ databases">
        <title>Genome assembly of Danube salmon.</title>
        <authorList>
            <person name="Macqueen D.J."/>
            <person name="Gundappa M.K."/>
        </authorList>
    </citation>
    <scope>NUCLEOTIDE SEQUENCE [LARGE SCALE GENOMIC DNA]</scope>
</reference>
<dbReference type="AlphaFoldDB" id="A0A4W5QDS5"/>
<dbReference type="InterPro" id="IPR047571">
    <property type="entry name" value="OCA"/>
</dbReference>
<reference evidence="6" key="3">
    <citation type="submission" date="2025-09" db="UniProtKB">
        <authorList>
            <consortium name="Ensembl"/>
        </authorList>
    </citation>
    <scope>IDENTIFICATION</scope>
</reference>
<evidence type="ECO:0000256" key="1">
    <source>
        <dbReference type="ARBA" id="ARBA00023015"/>
    </source>
</evidence>
<dbReference type="PROSITE" id="PS52003">
    <property type="entry name" value="OCA"/>
    <property type="match status" value="1"/>
</dbReference>
<reference evidence="6" key="2">
    <citation type="submission" date="2025-08" db="UniProtKB">
        <authorList>
            <consortium name="Ensembl"/>
        </authorList>
    </citation>
    <scope>IDENTIFICATION</scope>
</reference>
<keyword evidence="2" id="KW-0010">Activator</keyword>
<protein>
    <submittedName>
        <fullName evidence="6">Si:ch211-213d14.1</fullName>
    </submittedName>
</protein>
<dbReference type="PANTHER" id="PTHR28376">
    <property type="entry name" value="RGD1562914"/>
    <property type="match status" value="1"/>
</dbReference>
<organism evidence="6 7">
    <name type="scientific">Hucho hucho</name>
    <name type="common">huchen</name>
    <dbReference type="NCBI Taxonomy" id="62062"/>
    <lineage>
        <taxon>Eukaryota</taxon>
        <taxon>Metazoa</taxon>
        <taxon>Chordata</taxon>
        <taxon>Craniata</taxon>
        <taxon>Vertebrata</taxon>
        <taxon>Euteleostomi</taxon>
        <taxon>Actinopterygii</taxon>
        <taxon>Neopterygii</taxon>
        <taxon>Teleostei</taxon>
        <taxon>Protacanthopterygii</taxon>
        <taxon>Salmoniformes</taxon>
        <taxon>Salmonidae</taxon>
        <taxon>Salmoninae</taxon>
        <taxon>Hucho</taxon>
    </lineage>
</organism>
<dbReference type="GO" id="GO:0005634">
    <property type="term" value="C:nucleus"/>
    <property type="evidence" value="ECO:0007669"/>
    <property type="project" value="TreeGrafter"/>
</dbReference>